<feature type="domain" description="Transposase Tc1-like" evidence="1">
    <location>
        <begin position="37"/>
        <end position="108"/>
    </location>
</feature>
<sequence length="186" mass="21646">VQQSTISRTLAHFNEIGKYTRRPGQGPHRVTSRRDDRFLQLMALRLRHCTARMLQTELHNVRNVRVCVQTVRNRLREANLHAQVPASGPMLTREHQVVRLEFARKHVHWQNNDWRRVLFSDESRFCLWSSDRRVPVYRRPGEQFSQCNVRPAVNFGGGSVMVRGTISLEGCTELVTFWNGSLSAVR</sequence>
<evidence type="ECO:0000313" key="2">
    <source>
        <dbReference type="EMBL" id="RZC35984.1"/>
    </source>
</evidence>
<evidence type="ECO:0000259" key="1">
    <source>
        <dbReference type="Pfam" id="PF01498"/>
    </source>
</evidence>
<dbReference type="AlphaFoldDB" id="A0A482VT63"/>
<proteinExistence type="predicted"/>
<dbReference type="GO" id="GO:0006313">
    <property type="term" value="P:DNA transposition"/>
    <property type="evidence" value="ECO:0007669"/>
    <property type="project" value="InterPro"/>
</dbReference>
<dbReference type="Pfam" id="PF01498">
    <property type="entry name" value="HTH_Tnp_Tc3_2"/>
    <property type="match status" value="1"/>
</dbReference>
<gene>
    <name evidence="2" type="ORF">BDFB_006551</name>
</gene>
<dbReference type="STRING" id="1661398.A0A482VT63"/>
<dbReference type="PANTHER" id="PTHR23022">
    <property type="entry name" value="TRANSPOSABLE ELEMENT-RELATED"/>
    <property type="match status" value="1"/>
</dbReference>
<dbReference type="InterPro" id="IPR002492">
    <property type="entry name" value="Transposase_Tc1-like"/>
</dbReference>
<dbReference type="EMBL" id="QDEB01066339">
    <property type="protein sequence ID" value="RZC35984.1"/>
    <property type="molecule type" value="Genomic_DNA"/>
</dbReference>
<dbReference type="Gene3D" id="3.30.420.10">
    <property type="entry name" value="Ribonuclease H-like superfamily/Ribonuclease H"/>
    <property type="match status" value="1"/>
</dbReference>
<dbReference type="OrthoDB" id="25402at2759"/>
<organism evidence="2 3">
    <name type="scientific">Asbolus verrucosus</name>
    <name type="common">Desert ironclad beetle</name>
    <dbReference type="NCBI Taxonomy" id="1661398"/>
    <lineage>
        <taxon>Eukaryota</taxon>
        <taxon>Metazoa</taxon>
        <taxon>Ecdysozoa</taxon>
        <taxon>Arthropoda</taxon>
        <taxon>Hexapoda</taxon>
        <taxon>Insecta</taxon>
        <taxon>Pterygota</taxon>
        <taxon>Neoptera</taxon>
        <taxon>Endopterygota</taxon>
        <taxon>Coleoptera</taxon>
        <taxon>Polyphaga</taxon>
        <taxon>Cucujiformia</taxon>
        <taxon>Tenebrionidae</taxon>
        <taxon>Pimeliinae</taxon>
        <taxon>Asbolus</taxon>
    </lineage>
</organism>
<feature type="non-terminal residue" evidence="2">
    <location>
        <position position="1"/>
    </location>
</feature>
<protein>
    <submittedName>
        <fullName evidence="2">HTH Tnp Tc3 2 domain containing protein</fullName>
    </submittedName>
</protein>
<name>A0A482VT63_ASBVE</name>
<dbReference type="GO" id="GO:0015074">
    <property type="term" value="P:DNA integration"/>
    <property type="evidence" value="ECO:0007669"/>
    <property type="project" value="InterPro"/>
</dbReference>
<dbReference type="InterPro" id="IPR052338">
    <property type="entry name" value="Transposase_5"/>
</dbReference>
<dbReference type="GO" id="GO:0003677">
    <property type="term" value="F:DNA binding"/>
    <property type="evidence" value="ECO:0007669"/>
    <property type="project" value="InterPro"/>
</dbReference>
<reference evidence="2 3" key="1">
    <citation type="submission" date="2017-03" db="EMBL/GenBank/DDBJ databases">
        <title>Genome of the blue death feigning beetle - Asbolus verrucosus.</title>
        <authorList>
            <person name="Rider S.D."/>
        </authorList>
    </citation>
    <scope>NUCLEOTIDE SEQUENCE [LARGE SCALE GENOMIC DNA]</scope>
    <source>
        <strain evidence="2">Butters</strain>
        <tissue evidence="2">Head and leg muscle</tissue>
    </source>
</reference>
<accession>A0A482VT63</accession>
<evidence type="ECO:0000313" key="3">
    <source>
        <dbReference type="Proteomes" id="UP000292052"/>
    </source>
</evidence>
<dbReference type="PANTHER" id="PTHR23022:SF135">
    <property type="entry name" value="SI:DKEY-77F5.3"/>
    <property type="match status" value="1"/>
</dbReference>
<dbReference type="InterPro" id="IPR036397">
    <property type="entry name" value="RNaseH_sf"/>
</dbReference>
<comment type="caution">
    <text evidence="2">The sequence shown here is derived from an EMBL/GenBank/DDBJ whole genome shotgun (WGS) entry which is preliminary data.</text>
</comment>
<keyword evidence="3" id="KW-1185">Reference proteome</keyword>
<dbReference type="Proteomes" id="UP000292052">
    <property type="component" value="Unassembled WGS sequence"/>
</dbReference>